<gene>
    <name evidence="1" type="ORF">BJL86_1061</name>
</gene>
<dbReference type="KEGG" id="dtm:BJL86_1061"/>
<organism evidence="1 2">
    <name type="scientific">Dietzia timorensis</name>
    <dbReference type="NCBI Taxonomy" id="499555"/>
    <lineage>
        <taxon>Bacteria</taxon>
        <taxon>Bacillati</taxon>
        <taxon>Actinomycetota</taxon>
        <taxon>Actinomycetes</taxon>
        <taxon>Mycobacteriales</taxon>
        <taxon>Dietziaceae</taxon>
        <taxon>Dietzia</taxon>
    </lineage>
</organism>
<dbReference type="Proteomes" id="UP000186104">
    <property type="component" value="Chromosome"/>
</dbReference>
<name>A0A173LJN9_9ACTN</name>
<dbReference type="AlphaFoldDB" id="A0A173LJN9"/>
<keyword evidence="2" id="KW-1185">Reference proteome</keyword>
<dbReference type="RefSeq" id="WP_067474887.1">
    <property type="nucleotide sequence ID" value="NZ_CP015961.1"/>
</dbReference>
<proteinExistence type="predicted"/>
<dbReference type="EMBL" id="CP015961">
    <property type="protein sequence ID" value="ANI91854.1"/>
    <property type="molecule type" value="Genomic_DNA"/>
</dbReference>
<protein>
    <recommendedName>
        <fullName evidence="3">Bacteriocin biosynthesis cyclodehydratase domain-containing protein</fullName>
    </recommendedName>
</protein>
<sequence>MTPVTLVPQAYPALPARTIALCRGEEELQFGLSDDVALTVPLPRGVRARDMLAVLHRLDGETPLPHALASTSLSSTYENVISELVESLVAEGVLERGRAVPDPWESAPGRGPQCPPEPGGSVVHMVGRGDMARRVEAPLGQAGFRCQWSERLGLRLDLERPPWQRLGPADIVVLADDLVPDPLVLDALARSGTPHIYLACRDGRVVVGPTVVPARTACLRCADLYRTDRNPQWPAMSAQLLFTSGWAPIPSRVSAVALVLAEMNTLRRSGAESMLTLGHSVEISVEQGLWRRRKWQPHSRCGCGASEADFGIVVA</sequence>
<evidence type="ECO:0000313" key="2">
    <source>
        <dbReference type="Proteomes" id="UP000186104"/>
    </source>
</evidence>
<dbReference type="OrthoDB" id="4426339at2"/>
<evidence type="ECO:0008006" key="3">
    <source>
        <dbReference type="Google" id="ProtNLM"/>
    </source>
</evidence>
<dbReference type="STRING" id="499555.BJL86_1061"/>
<reference evidence="1 2" key="1">
    <citation type="submission" date="2016-06" db="EMBL/GenBank/DDBJ databases">
        <title>Complete genome sequence of a saline-alkali tolerant type strain Dietzia timorensis ID05-A0528T.</title>
        <authorList>
            <person name="Wu X."/>
        </authorList>
    </citation>
    <scope>NUCLEOTIDE SEQUENCE [LARGE SCALE GENOMIC DNA]</scope>
    <source>
        <strain evidence="1 2">ID05-A0528</strain>
    </source>
</reference>
<evidence type="ECO:0000313" key="1">
    <source>
        <dbReference type="EMBL" id="ANI91854.1"/>
    </source>
</evidence>
<dbReference type="Gene3D" id="3.40.50.720">
    <property type="entry name" value="NAD(P)-binding Rossmann-like Domain"/>
    <property type="match status" value="1"/>
</dbReference>
<accession>A0A173LJN9</accession>